<dbReference type="PROSITE" id="PS50184">
    <property type="entry name" value="VWFC_2"/>
    <property type="match status" value="1"/>
</dbReference>
<dbReference type="Proteomes" id="UP001283361">
    <property type="component" value="Unassembled WGS sequence"/>
</dbReference>
<feature type="compositionally biased region" description="Basic and acidic residues" evidence="1">
    <location>
        <begin position="329"/>
        <end position="342"/>
    </location>
</feature>
<feature type="compositionally biased region" description="Polar residues" evidence="1">
    <location>
        <begin position="302"/>
        <end position="317"/>
    </location>
</feature>
<proteinExistence type="predicted"/>
<dbReference type="AlphaFoldDB" id="A0AAE1BEL5"/>
<dbReference type="InterPro" id="IPR001007">
    <property type="entry name" value="VWF_dom"/>
</dbReference>
<evidence type="ECO:0000259" key="2">
    <source>
        <dbReference type="PROSITE" id="PS50184"/>
    </source>
</evidence>
<protein>
    <recommendedName>
        <fullName evidence="2">VWFC domain-containing protein</fullName>
    </recommendedName>
</protein>
<name>A0AAE1BEL5_9GAST</name>
<feature type="region of interest" description="Disordered" evidence="1">
    <location>
        <begin position="299"/>
        <end position="342"/>
    </location>
</feature>
<feature type="domain" description="VWFC" evidence="2">
    <location>
        <begin position="64"/>
        <end position="129"/>
    </location>
</feature>
<evidence type="ECO:0000313" key="3">
    <source>
        <dbReference type="EMBL" id="KAK3803811.1"/>
    </source>
</evidence>
<keyword evidence="4" id="KW-1185">Reference proteome</keyword>
<evidence type="ECO:0000313" key="4">
    <source>
        <dbReference type="Proteomes" id="UP001283361"/>
    </source>
</evidence>
<organism evidence="3 4">
    <name type="scientific">Elysia crispata</name>
    <name type="common">lettuce slug</name>
    <dbReference type="NCBI Taxonomy" id="231223"/>
    <lineage>
        <taxon>Eukaryota</taxon>
        <taxon>Metazoa</taxon>
        <taxon>Spiralia</taxon>
        <taxon>Lophotrochozoa</taxon>
        <taxon>Mollusca</taxon>
        <taxon>Gastropoda</taxon>
        <taxon>Heterobranchia</taxon>
        <taxon>Euthyneura</taxon>
        <taxon>Panpulmonata</taxon>
        <taxon>Sacoglossa</taxon>
        <taxon>Placobranchoidea</taxon>
        <taxon>Plakobranchidae</taxon>
        <taxon>Elysia</taxon>
    </lineage>
</organism>
<dbReference type="SMART" id="SM00214">
    <property type="entry name" value="VWC"/>
    <property type="match status" value="2"/>
</dbReference>
<sequence length="342" mass="37533">MIRATSGTTDAPTSVNAQTQRRVIKCPSVFNVPNKCKLEQKAGKCRLEPVCKFDGTYTLKKVDAICVHNNKHYRHGQMWSVGCEFECICEDAATGFYACQSKCFKYDSLPSNCKLMRHQGECCERPDCEFQIQVGKFTGTGGSRKPGRVSAENTTCVDKILDCDTYPADLCSSDTNRSFALDNCRKFCNLTWHDGCEKTCVCDDAESGYVRCEDRCPDYLNLPHGCSLVTVPGQCCRSLSCDTQATFTGSQLQHDTVGALPARVQPARADKYPTLPPGETYAPGQNSALLVEDITRKPAVTAQRTSPTPPSLNTSVSGDDGRVMTSKISELKNRRLGADNKP</sequence>
<evidence type="ECO:0000256" key="1">
    <source>
        <dbReference type="SAM" id="MobiDB-lite"/>
    </source>
</evidence>
<gene>
    <name evidence="3" type="ORF">RRG08_041360</name>
</gene>
<comment type="caution">
    <text evidence="3">The sequence shown here is derived from an EMBL/GenBank/DDBJ whole genome shotgun (WGS) entry which is preliminary data.</text>
</comment>
<accession>A0AAE1BEL5</accession>
<dbReference type="EMBL" id="JAWDGP010000086">
    <property type="protein sequence ID" value="KAK3803811.1"/>
    <property type="molecule type" value="Genomic_DNA"/>
</dbReference>
<reference evidence="3" key="1">
    <citation type="journal article" date="2023" name="G3 (Bethesda)">
        <title>A reference genome for the long-term kleptoplast-retaining sea slug Elysia crispata morphotype clarki.</title>
        <authorList>
            <person name="Eastman K.E."/>
            <person name="Pendleton A.L."/>
            <person name="Shaikh M.A."/>
            <person name="Suttiyut T."/>
            <person name="Ogas R."/>
            <person name="Tomko P."/>
            <person name="Gavelis G."/>
            <person name="Widhalm J.R."/>
            <person name="Wisecaver J.H."/>
        </authorList>
    </citation>
    <scope>NUCLEOTIDE SEQUENCE</scope>
    <source>
        <strain evidence="3">ECLA1</strain>
    </source>
</reference>